<evidence type="ECO:0000256" key="3">
    <source>
        <dbReference type="SAM" id="Phobius"/>
    </source>
</evidence>
<evidence type="ECO:0000256" key="1">
    <source>
        <dbReference type="ARBA" id="ARBA00022801"/>
    </source>
</evidence>
<keyword evidence="3" id="KW-0472">Membrane</keyword>
<dbReference type="GO" id="GO:0016787">
    <property type="term" value="F:hydrolase activity"/>
    <property type="evidence" value="ECO:0007669"/>
    <property type="project" value="UniProtKB-KW"/>
</dbReference>
<dbReference type="InterPro" id="IPR005754">
    <property type="entry name" value="Sortase"/>
</dbReference>
<feature type="active site" description="Acyl-thioester intermediate" evidence="2">
    <location>
        <position position="212"/>
    </location>
</feature>
<dbReference type="SUPFAM" id="SSF63817">
    <property type="entry name" value="Sortase"/>
    <property type="match status" value="1"/>
</dbReference>
<protein>
    <submittedName>
        <fullName evidence="4">Class C sortase</fullName>
    </submittedName>
</protein>
<evidence type="ECO:0000256" key="2">
    <source>
        <dbReference type="PIRSR" id="PIRSR605754-1"/>
    </source>
</evidence>
<feature type="transmembrane region" description="Helical" evidence="3">
    <location>
        <begin position="256"/>
        <end position="275"/>
    </location>
</feature>
<proteinExistence type="predicted"/>
<accession>A0A6G7WJ60</accession>
<dbReference type="Proteomes" id="UP000501830">
    <property type="component" value="Chromosome"/>
</dbReference>
<dbReference type="CDD" id="cd05827">
    <property type="entry name" value="Sortase_C"/>
    <property type="match status" value="1"/>
</dbReference>
<sequence>MKKERKKWLMGLIFLLGLGIFMYPNLTQIYAKISQYQIILSYNRQQSEMSKEIKKIEMARIAEYNKSLIDNTVVYEDPFETNEAATETLKDKSSEKLGDPIGYIAIPKISVNVPIYNGTTDYILQKGIGLLEKSSMPVGGAGTHAALTGHRGLPESKLFTDLDEMKIGDIFYIHSLAGTLAYEVESVETVLPHETETLKIMDDRDLVTLITCTPYMINTHRILVRGARITLDATKEPEPLTPTQKIITTVDEKGPILIWIFVGGIVILVGSVVIWQRRKKEGEKT</sequence>
<dbReference type="NCBIfam" id="NF033745">
    <property type="entry name" value="class_C_sortase"/>
    <property type="match status" value="1"/>
</dbReference>
<keyword evidence="3" id="KW-1133">Transmembrane helix</keyword>
<dbReference type="NCBIfam" id="TIGR01076">
    <property type="entry name" value="sortase_fam"/>
    <property type="match status" value="1"/>
</dbReference>
<name>A0A6G7WJ60_9LACT</name>
<keyword evidence="3" id="KW-0812">Transmembrane</keyword>
<feature type="active site" description="Proton donor/acceptor" evidence="2">
    <location>
        <position position="150"/>
    </location>
</feature>
<organism evidence="4 5">
    <name type="scientific">Jeotgalibaca porci</name>
    <dbReference type="NCBI Taxonomy" id="1868793"/>
    <lineage>
        <taxon>Bacteria</taxon>
        <taxon>Bacillati</taxon>
        <taxon>Bacillota</taxon>
        <taxon>Bacilli</taxon>
        <taxon>Lactobacillales</taxon>
        <taxon>Carnobacteriaceae</taxon>
        <taxon>Jeotgalibaca</taxon>
    </lineage>
</organism>
<dbReference type="RefSeq" id="WP_166063367.1">
    <property type="nucleotide sequence ID" value="NZ_CP049889.1"/>
</dbReference>
<dbReference type="AlphaFoldDB" id="A0A6G7WJ60"/>
<evidence type="ECO:0000313" key="4">
    <source>
        <dbReference type="EMBL" id="QIK52305.1"/>
    </source>
</evidence>
<dbReference type="InterPro" id="IPR023365">
    <property type="entry name" value="Sortase_dom-sf"/>
</dbReference>
<reference evidence="4 5" key="1">
    <citation type="journal article" date="2017" name="Int. J. Syst. Evol. Microbiol.">
        <title>Jeotgalibaca porci sp. nov. and Jeotgalibaca arthritidis sp. nov., isolated from pigs, and emended description of the genus Jeotgalibaca.</title>
        <authorList>
            <person name="Zamora L."/>
            <person name="Perez-Sancho M."/>
            <person name="Dominguez L."/>
            <person name="Fernandez-Garayzabal J.F."/>
            <person name="Vela A.I."/>
        </authorList>
    </citation>
    <scope>NUCLEOTIDE SEQUENCE [LARGE SCALE GENOMIC DNA]</scope>
    <source>
        <strain evidence="4 5">CCUG 69148</strain>
    </source>
</reference>
<keyword evidence="5" id="KW-1185">Reference proteome</keyword>
<dbReference type="InterPro" id="IPR042002">
    <property type="entry name" value="Sortase_C"/>
</dbReference>
<evidence type="ECO:0000313" key="5">
    <source>
        <dbReference type="Proteomes" id="UP000501830"/>
    </source>
</evidence>
<dbReference type="EMBL" id="CP049889">
    <property type="protein sequence ID" value="QIK52305.1"/>
    <property type="molecule type" value="Genomic_DNA"/>
</dbReference>
<keyword evidence="1" id="KW-0378">Hydrolase</keyword>
<dbReference type="Pfam" id="PF04203">
    <property type="entry name" value="Sortase"/>
    <property type="match status" value="1"/>
</dbReference>
<dbReference type="Gene3D" id="2.40.260.10">
    <property type="entry name" value="Sortase"/>
    <property type="match status" value="1"/>
</dbReference>
<gene>
    <name evidence="4" type="ORF">G7058_09780</name>
</gene>
<dbReference type="GeneID" id="94553574"/>
<dbReference type="KEGG" id="jpo:G7058_09780"/>